<dbReference type="KEGG" id="dge:Dgeo_1054"/>
<proteinExistence type="predicted"/>
<dbReference type="InterPro" id="IPR021848">
    <property type="entry name" value="HODM_asu-like"/>
</dbReference>
<dbReference type="Pfam" id="PF11927">
    <property type="entry name" value="HODM_asu-like"/>
    <property type="match status" value="1"/>
</dbReference>
<dbReference type="STRING" id="319795.Dgeo_1054"/>
<gene>
    <name evidence="1" type="ordered locus">Dgeo_1054</name>
</gene>
<sequence length="145" mass="15932">MNAAVPRLVEAMMTRGPFVRFAWGVAMGDRLDHHPAAPPDADRAASTRFDPDRAFLRVERQALTGFPDAHGALFTIRPYTYPLREAVANPDHARALAAALRSMTPEQITYKGLSGLLPELLAWLEVRAERESQGQARGHAVDFGA</sequence>
<dbReference type="EMBL" id="CP000359">
    <property type="protein sequence ID" value="ABF45353.1"/>
    <property type="molecule type" value="Genomic_DNA"/>
</dbReference>
<organism evidence="1 2">
    <name type="scientific">Deinococcus geothermalis (strain DSM 11300 / CIP 105573 / AG-3a)</name>
    <dbReference type="NCBI Taxonomy" id="319795"/>
    <lineage>
        <taxon>Bacteria</taxon>
        <taxon>Thermotogati</taxon>
        <taxon>Deinococcota</taxon>
        <taxon>Deinococci</taxon>
        <taxon>Deinococcales</taxon>
        <taxon>Deinococcaceae</taxon>
        <taxon>Deinococcus</taxon>
    </lineage>
</organism>
<dbReference type="AlphaFoldDB" id="Q1IZI1"/>
<evidence type="ECO:0000313" key="1">
    <source>
        <dbReference type="EMBL" id="ABF45353.1"/>
    </source>
</evidence>
<accession>Q1IZI1</accession>
<reference evidence="1" key="1">
    <citation type="submission" date="2006-04" db="EMBL/GenBank/DDBJ databases">
        <title>Complete sequence of chromosome of Deinococcus geothermalis DSM 11300.</title>
        <authorList>
            <consortium name="US DOE Joint Genome Institute"/>
            <person name="Copeland A."/>
            <person name="Lucas S."/>
            <person name="Lapidus A."/>
            <person name="Barry K."/>
            <person name="Detter J.C."/>
            <person name="Glavina del Rio T."/>
            <person name="Hammon N."/>
            <person name="Israni S."/>
            <person name="Dalin E."/>
            <person name="Tice H."/>
            <person name="Pitluck S."/>
            <person name="Brettin T."/>
            <person name="Bruce D."/>
            <person name="Han C."/>
            <person name="Tapia R."/>
            <person name="Saunders E."/>
            <person name="Gilna P."/>
            <person name="Schmutz J."/>
            <person name="Larimer F."/>
            <person name="Land M."/>
            <person name="Hauser L."/>
            <person name="Kyrpides N."/>
            <person name="Kim E."/>
            <person name="Daly M.J."/>
            <person name="Fredrickson J.K."/>
            <person name="Makarova K.S."/>
            <person name="Gaidamakova E.K."/>
            <person name="Zhai M."/>
            <person name="Richardson P."/>
        </authorList>
    </citation>
    <scope>NUCLEOTIDE SEQUENCE</scope>
    <source>
        <strain evidence="1">DSM 11300</strain>
    </source>
</reference>
<evidence type="ECO:0000313" key="2">
    <source>
        <dbReference type="Proteomes" id="UP000002431"/>
    </source>
</evidence>
<keyword evidence="2" id="KW-1185">Reference proteome</keyword>
<dbReference type="Proteomes" id="UP000002431">
    <property type="component" value="Chromosome"/>
</dbReference>
<dbReference type="HOGENOM" id="CLU_1783688_0_0_0"/>
<name>Q1IZI1_DEIGD</name>
<protein>
    <submittedName>
        <fullName evidence="1">Uncharacterized protein</fullName>
    </submittedName>
</protein>